<dbReference type="Proteomes" id="UP001172630">
    <property type="component" value="Unassembled WGS sequence"/>
</dbReference>
<dbReference type="Pfam" id="PF07978">
    <property type="entry name" value="NIPSNAP"/>
    <property type="match status" value="1"/>
</dbReference>
<name>A0ABT7KP39_9HYPH</name>
<dbReference type="RefSeq" id="WP_285884256.1">
    <property type="nucleotide sequence ID" value="NZ_JARFYN010000079.1"/>
</dbReference>
<dbReference type="SUPFAM" id="SSF54909">
    <property type="entry name" value="Dimeric alpha+beta barrel"/>
    <property type="match status" value="2"/>
</dbReference>
<accession>A0ABT7KP39</accession>
<keyword evidence="3" id="KW-1185">Reference proteome</keyword>
<evidence type="ECO:0000259" key="1">
    <source>
        <dbReference type="Pfam" id="PF07978"/>
    </source>
</evidence>
<protein>
    <submittedName>
        <fullName evidence="2">NIPSNAP family protein</fullName>
    </submittedName>
</protein>
<organism evidence="2 3">
    <name type="scientific">Rhizobium calliandrae</name>
    <dbReference type="NCBI Taxonomy" id="1312182"/>
    <lineage>
        <taxon>Bacteria</taxon>
        <taxon>Pseudomonadati</taxon>
        <taxon>Pseudomonadota</taxon>
        <taxon>Alphaproteobacteria</taxon>
        <taxon>Hyphomicrobiales</taxon>
        <taxon>Rhizobiaceae</taxon>
        <taxon>Rhizobium/Agrobacterium group</taxon>
        <taxon>Rhizobium</taxon>
    </lineage>
</organism>
<gene>
    <name evidence="2" type="ORF">PY650_33285</name>
</gene>
<dbReference type="InterPro" id="IPR012577">
    <property type="entry name" value="NIPSNAP"/>
</dbReference>
<dbReference type="Gene3D" id="3.30.70.100">
    <property type="match status" value="2"/>
</dbReference>
<evidence type="ECO:0000313" key="2">
    <source>
        <dbReference type="EMBL" id="MDL2410385.1"/>
    </source>
</evidence>
<dbReference type="EMBL" id="JARFYN010000079">
    <property type="protein sequence ID" value="MDL2410385.1"/>
    <property type="molecule type" value="Genomic_DNA"/>
</dbReference>
<comment type="caution">
    <text evidence="2">The sequence shown here is derived from an EMBL/GenBank/DDBJ whole genome shotgun (WGS) entry which is preliminary data.</text>
</comment>
<evidence type="ECO:0000313" key="3">
    <source>
        <dbReference type="Proteomes" id="UP001172630"/>
    </source>
</evidence>
<dbReference type="InterPro" id="IPR011008">
    <property type="entry name" value="Dimeric_a/b-barrel"/>
</dbReference>
<sequence>MQHTVFELRRYRLRPASRELLLSIFEREFVETQEELGIGLPAFYRDLDDPNAFVWVRSFPNMQARADALAAFYSGPVWKAHGAEANATMVNSDNVLLLRPTRPWPVFAANSPTRPPVGASSAPAGLTTITTCSLAPGSAEKFADLFEREARELIEAAGARIDGMFITEPSANTFQRLPVREGETVFVWFSTFANLPAYDGYLARLADSEAWRCKVFPTLDQEVWRAMETVRLTPTARSLGGW</sequence>
<reference evidence="2" key="1">
    <citation type="submission" date="2023-06" db="EMBL/GenBank/DDBJ databases">
        <title>Phylogenetic Diversity of Rhizobium strains.</title>
        <authorList>
            <person name="Moura F.T."/>
            <person name="Helene L.C.F."/>
            <person name="Hungria M."/>
        </authorList>
    </citation>
    <scope>NUCLEOTIDE SEQUENCE</scope>
    <source>
        <strain evidence="2">CCGE524</strain>
    </source>
</reference>
<proteinExistence type="predicted"/>
<feature type="domain" description="NIPSNAP" evidence="1">
    <location>
        <begin position="6"/>
        <end position="101"/>
    </location>
</feature>